<keyword evidence="7" id="KW-1185">Reference proteome</keyword>
<feature type="domain" description="Myb-like" evidence="5">
    <location>
        <begin position="72"/>
        <end position="126"/>
    </location>
</feature>
<dbReference type="EMBL" id="UZAM01015188">
    <property type="protein sequence ID" value="VDP37714.1"/>
    <property type="molecule type" value="Genomic_DNA"/>
</dbReference>
<feature type="compositionally biased region" description="Basic and acidic residues" evidence="4">
    <location>
        <begin position="55"/>
        <end position="66"/>
    </location>
</feature>
<dbReference type="AlphaFoldDB" id="A0A183J5M4"/>
<dbReference type="GO" id="GO:0005634">
    <property type="term" value="C:nucleus"/>
    <property type="evidence" value="ECO:0007669"/>
    <property type="project" value="UniProtKB-SubCell"/>
</dbReference>
<dbReference type="CDD" id="cd00167">
    <property type="entry name" value="SANT"/>
    <property type="match status" value="1"/>
</dbReference>
<comment type="subcellular location">
    <subcellularLocation>
        <location evidence="1">Nucleus</location>
    </subcellularLocation>
</comment>
<dbReference type="Proteomes" id="UP000270296">
    <property type="component" value="Unassembled WGS sequence"/>
</dbReference>
<evidence type="ECO:0000256" key="4">
    <source>
        <dbReference type="SAM" id="MobiDB-lite"/>
    </source>
</evidence>
<dbReference type="GO" id="GO:0007389">
    <property type="term" value="P:pattern specification process"/>
    <property type="evidence" value="ECO:0007669"/>
    <property type="project" value="TreeGrafter"/>
</dbReference>
<reference evidence="8" key="1">
    <citation type="submission" date="2016-06" db="UniProtKB">
        <authorList>
            <consortium name="WormBaseParasite"/>
        </authorList>
    </citation>
    <scope>IDENTIFICATION</scope>
</reference>
<evidence type="ECO:0000313" key="7">
    <source>
        <dbReference type="Proteomes" id="UP000270296"/>
    </source>
</evidence>
<reference evidence="6 7" key="2">
    <citation type="submission" date="2018-11" db="EMBL/GenBank/DDBJ databases">
        <authorList>
            <consortium name="Pathogen Informatics"/>
        </authorList>
    </citation>
    <scope>NUCLEOTIDE SEQUENCE [LARGE SCALE GENOMIC DNA]</scope>
</reference>
<dbReference type="InterPro" id="IPR009057">
    <property type="entry name" value="Homeodomain-like_sf"/>
</dbReference>
<dbReference type="GO" id="GO:0003682">
    <property type="term" value="F:chromatin binding"/>
    <property type="evidence" value="ECO:0007669"/>
    <property type="project" value="InterPro"/>
</dbReference>
<dbReference type="GO" id="GO:0003677">
    <property type="term" value="F:DNA binding"/>
    <property type="evidence" value="ECO:0007669"/>
    <property type="project" value="UniProtKB-KW"/>
</dbReference>
<protein>
    <submittedName>
        <fullName evidence="8">SANT domain-containing protein</fullName>
    </submittedName>
</protein>
<dbReference type="SMART" id="SM00717">
    <property type="entry name" value="SANT"/>
    <property type="match status" value="1"/>
</dbReference>
<evidence type="ECO:0000256" key="1">
    <source>
        <dbReference type="ARBA" id="ARBA00004123"/>
    </source>
</evidence>
<accession>A0A183J5M4</accession>
<dbReference type="OrthoDB" id="515799at2759"/>
<feature type="region of interest" description="Disordered" evidence="4">
    <location>
        <begin position="1"/>
        <end position="70"/>
    </location>
</feature>
<evidence type="ECO:0000313" key="6">
    <source>
        <dbReference type="EMBL" id="VDP37714.1"/>
    </source>
</evidence>
<dbReference type="InterPro" id="IPR055315">
    <property type="entry name" value="Cramped-like"/>
</dbReference>
<dbReference type="WBParaSite" id="SBAD_0001155201-mRNA-1">
    <property type="protein sequence ID" value="SBAD_0001155201-mRNA-1"/>
    <property type="gene ID" value="SBAD_0001155201"/>
</dbReference>
<organism evidence="8">
    <name type="scientific">Soboliphyme baturini</name>
    <dbReference type="NCBI Taxonomy" id="241478"/>
    <lineage>
        <taxon>Eukaryota</taxon>
        <taxon>Metazoa</taxon>
        <taxon>Ecdysozoa</taxon>
        <taxon>Nematoda</taxon>
        <taxon>Enoplea</taxon>
        <taxon>Dorylaimia</taxon>
        <taxon>Dioctophymatida</taxon>
        <taxon>Dioctophymatoidea</taxon>
        <taxon>Soboliphymatidae</taxon>
        <taxon>Soboliphyme</taxon>
    </lineage>
</organism>
<gene>
    <name evidence="6" type="ORF">SBAD_LOCUS11172</name>
</gene>
<dbReference type="PANTHER" id="PTHR21677">
    <property type="entry name" value="CRAMPED PROTEIN"/>
    <property type="match status" value="1"/>
</dbReference>
<name>A0A183J5M4_9BILA</name>
<dbReference type="PANTHER" id="PTHR21677:SF1">
    <property type="entry name" value="PROTEIN CRAMPED-LIKE"/>
    <property type="match status" value="1"/>
</dbReference>
<evidence type="ECO:0000313" key="8">
    <source>
        <dbReference type="WBParaSite" id="SBAD_0001155201-mRNA-1"/>
    </source>
</evidence>
<proteinExistence type="predicted"/>
<keyword evidence="3" id="KW-0539">Nucleus</keyword>
<dbReference type="Gene3D" id="1.10.10.60">
    <property type="entry name" value="Homeodomain-like"/>
    <property type="match status" value="1"/>
</dbReference>
<evidence type="ECO:0000256" key="2">
    <source>
        <dbReference type="ARBA" id="ARBA00023125"/>
    </source>
</evidence>
<evidence type="ECO:0000256" key="3">
    <source>
        <dbReference type="ARBA" id="ARBA00023242"/>
    </source>
</evidence>
<sequence>MAMDDIVRRTSGIEPKVTSAKMNHGVVPKTHPTSRSRKRGNQVDRKATPSTDPGKGADKEKDKEGVVAKSRGWEPWSRQSIKEFYNALKQFGKDFDAIQKHIVQKSKTDRKNYDQVRNFYYNTWGKISPRIDLSDIDAPKEAKELFILINYGEWQQRTNYLKIHGKLVTNFTELVRKG</sequence>
<keyword evidence="2" id="KW-0238">DNA-binding</keyword>
<dbReference type="InterPro" id="IPR001005">
    <property type="entry name" value="SANT/Myb"/>
</dbReference>
<evidence type="ECO:0000259" key="5">
    <source>
        <dbReference type="SMART" id="SM00717"/>
    </source>
</evidence>
<dbReference type="SUPFAM" id="SSF46689">
    <property type="entry name" value="Homeodomain-like"/>
    <property type="match status" value="1"/>
</dbReference>